<dbReference type="GO" id="GO:0003906">
    <property type="term" value="F:DNA-(apurinic or apyrimidinic site) endonuclease activity"/>
    <property type="evidence" value="ECO:0007669"/>
    <property type="project" value="TreeGrafter"/>
</dbReference>
<dbReference type="InterPro" id="IPR036237">
    <property type="entry name" value="Xyl_isomerase-like_sf"/>
</dbReference>
<dbReference type="PROSITE" id="PS51432">
    <property type="entry name" value="AP_NUCLEASE_F2_4"/>
    <property type="match status" value="1"/>
</dbReference>
<gene>
    <name evidence="2" type="ORF">UX47_C0001G0215</name>
</gene>
<evidence type="ECO:0000313" key="2">
    <source>
        <dbReference type="EMBL" id="KKU33932.1"/>
    </source>
</evidence>
<feature type="domain" description="Xylose isomerase-like TIM barrel" evidence="1">
    <location>
        <begin position="22"/>
        <end position="265"/>
    </location>
</feature>
<comment type="caution">
    <text evidence="2">The sequence shown here is derived from an EMBL/GenBank/DDBJ whole genome shotgun (WGS) entry which is preliminary data.</text>
</comment>
<dbReference type="GO" id="GO:0008270">
    <property type="term" value="F:zinc ion binding"/>
    <property type="evidence" value="ECO:0007669"/>
    <property type="project" value="InterPro"/>
</dbReference>
<dbReference type="SMART" id="SM00518">
    <property type="entry name" value="AP2Ec"/>
    <property type="match status" value="1"/>
</dbReference>
<dbReference type="InterPro" id="IPR001719">
    <property type="entry name" value="AP_endonuc_2"/>
</dbReference>
<keyword evidence="2" id="KW-0540">Nuclease</keyword>
<dbReference type="SUPFAM" id="SSF51658">
    <property type="entry name" value="Xylose isomerase-like"/>
    <property type="match status" value="1"/>
</dbReference>
<accession>A0A0G1PML2</accession>
<sequence length="278" mass="30230">MRYIGGHVSISGGLPHAIENTIKIGGNCLQIFAGSPRLWFRKPFPDSEVKTLLSGMKQNNFGPVFIHALYLVNLASQNIELLEKSIASLVIDIENGARIFSAGVIVHIGSHMGAGFDSVKDQLVAVIQRILGETQNCDLILENAAGQNGKIGSLSELAYLLKKVNDPRLKVCLDTAHLFAAGVDLRSLSAIKELTLELRDLNLLDRLVCLHLNDCASDLDSHRDLHANIGEGKIGLEGLRLFINQKELLHLPLILEVPGDNKQGPNLKNISLVRGTTS</sequence>
<keyword evidence="2" id="KW-0255">Endonuclease</keyword>
<name>A0A0G1PML2_9BACT</name>
<evidence type="ECO:0000313" key="3">
    <source>
        <dbReference type="Proteomes" id="UP000034794"/>
    </source>
</evidence>
<protein>
    <submittedName>
        <fullName evidence="2">Putative endonuclease 4</fullName>
    </submittedName>
</protein>
<dbReference type="NCBIfam" id="TIGR00587">
    <property type="entry name" value="nfo"/>
    <property type="match status" value="1"/>
</dbReference>
<dbReference type="CDD" id="cd00019">
    <property type="entry name" value="AP2Ec"/>
    <property type="match status" value="1"/>
</dbReference>
<dbReference type="Proteomes" id="UP000034794">
    <property type="component" value="Unassembled WGS sequence"/>
</dbReference>
<dbReference type="InterPro" id="IPR013022">
    <property type="entry name" value="Xyl_isomerase-like_TIM-brl"/>
</dbReference>
<dbReference type="GO" id="GO:0006284">
    <property type="term" value="P:base-excision repair"/>
    <property type="evidence" value="ECO:0007669"/>
    <property type="project" value="TreeGrafter"/>
</dbReference>
<proteinExistence type="predicted"/>
<dbReference type="Gene3D" id="3.20.20.150">
    <property type="entry name" value="Divalent-metal-dependent TIM barrel enzymes"/>
    <property type="match status" value="1"/>
</dbReference>
<evidence type="ECO:0000259" key="1">
    <source>
        <dbReference type="Pfam" id="PF01261"/>
    </source>
</evidence>
<dbReference type="Pfam" id="PF01261">
    <property type="entry name" value="AP_endonuc_2"/>
    <property type="match status" value="1"/>
</dbReference>
<organism evidence="2 3">
    <name type="scientific">Candidatus Collierbacteria bacterium GW2011_GWA2_46_26</name>
    <dbReference type="NCBI Taxonomy" id="1618381"/>
    <lineage>
        <taxon>Bacteria</taxon>
        <taxon>Candidatus Collieribacteriota</taxon>
    </lineage>
</organism>
<dbReference type="PANTHER" id="PTHR21445">
    <property type="entry name" value="ENDONUCLEASE IV ENDODEOXYRIBONUCLEASE IV"/>
    <property type="match status" value="1"/>
</dbReference>
<dbReference type="EMBL" id="LCMI01000001">
    <property type="protein sequence ID" value="KKU33932.1"/>
    <property type="molecule type" value="Genomic_DNA"/>
</dbReference>
<reference evidence="2 3" key="1">
    <citation type="journal article" date="2015" name="Nature">
        <title>rRNA introns, odd ribosomes, and small enigmatic genomes across a large radiation of phyla.</title>
        <authorList>
            <person name="Brown C.T."/>
            <person name="Hug L.A."/>
            <person name="Thomas B.C."/>
            <person name="Sharon I."/>
            <person name="Castelle C.J."/>
            <person name="Singh A."/>
            <person name="Wilkins M.J."/>
            <person name="Williams K.H."/>
            <person name="Banfield J.F."/>
        </authorList>
    </citation>
    <scope>NUCLEOTIDE SEQUENCE [LARGE SCALE GENOMIC DNA]</scope>
</reference>
<dbReference type="GO" id="GO:0008081">
    <property type="term" value="F:phosphoric diester hydrolase activity"/>
    <property type="evidence" value="ECO:0007669"/>
    <property type="project" value="TreeGrafter"/>
</dbReference>
<dbReference type="AlphaFoldDB" id="A0A0G1PML2"/>
<dbReference type="PANTHER" id="PTHR21445:SF0">
    <property type="entry name" value="APURINIC-APYRIMIDINIC ENDONUCLEASE"/>
    <property type="match status" value="1"/>
</dbReference>
<dbReference type="GO" id="GO:0003677">
    <property type="term" value="F:DNA binding"/>
    <property type="evidence" value="ECO:0007669"/>
    <property type="project" value="InterPro"/>
</dbReference>
<keyword evidence="2" id="KW-0378">Hydrolase</keyword>